<dbReference type="AlphaFoldDB" id="A0A653CS27"/>
<organism evidence="1 2">
    <name type="scientific">Callosobruchus maculatus</name>
    <name type="common">Southern cowpea weevil</name>
    <name type="synonym">Pulse bruchid</name>
    <dbReference type="NCBI Taxonomy" id="64391"/>
    <lineage>
        <taxon>Eukaryota</taxon>
        <taxon>Metazoa</taxon>
        <taxon>Ecdysozoa</taxon>
        <taxon>Arthropoda</taxon>
        <taxon>Hexapoda</taxon>
        <taxon>Insecta</taxon>
        <taxon>Pterygota</taxon>
        <taxon>Neoptera</taxon>
        <taxon>Endopterygota</taxon>
        <taxon>Coleoptera</taxon>
        <taxon>Polyphaga</taxon>
        <taxon>Cucujiformia</taxon>
        <taxon>Chrysomeloidea</taxon>
        <taxon>Chrysomelidae</taxon>
        <taxon>Bruchinae</taxon>
        <taxon>Bruchini</taxon>
        <taxon>Callosobruchus</taxon>
    </lineage>
</organism>
<dbReference type="Proteomes" id="UP000410492">
    <property type="component" value="Unassembled WGS sequence"/>
</dbReference>
<evidence type="ECO:0000313" key="1">
    <source>
        <dbReference type="EMBL" id="VEN50606.1"/>
    </source>
</evidence>
<gene>
    <name evidence="1" type="ORF">CALMAC_LOCUS11316</name>
</gene>
<accession>A0A653CS27</accession>
<reference evidence="1 2" key="1">
    <citation type="submission" date="2019-01" db="EMBL/GenBank/DDBJ databases">
        <authorList>
            <person name="Sayadi A."/>
        </authorList>
    </citation>
    <scope>NUCLEOTIDE SEQUENCE [LARGE SCALE GENOMIC DNA]</scope>
</reference>
<name>A0A653CS27_CALMS</name>
<dbReference type="EMBL" id="CAACVG010008653">
    <property type="protein sequence ID" value="VEN50606.1"/>
    <property type="molecule type" value="Genomic_DNA"/>
</dbReference>
<proteinExistence type="predicted"/>
<sequence length="23" mass="2678">MLCTGIMFNYTLKTFHLMVSITL</sequence>
<keyword evidence="2" id="KW-1185">Reference proteome</keyword>
<protein>
    <submittedName>
        <fullName evidence="1">Uncharacterized protein</fullName>
    </submittedName>
</protein>
<evidence type="ECO:0000313" key="2">
    <source>
        <dbReference type="Proteomes" id="UP000410492"/>
    </source>
</evidence>